<evidence type="ECO:0000256" key="5">
    <source>
        <dbReference type="ARBA" id="ARBA00022989"/>
    </source>
</evidence>
<dbReference type="Proteomes" id="UP000009282">
    <property type="component" value="Chromosome"/>
</dbReference>
<evidence type="ECO:0000256" key="3">
    <source>
        <dbReference type="ARBA" id="ARBA00022475"/>
    </source>
</evidence>
<keyword evidence="5 7" id="KW-1133">Transmembrane helix</keyword>
<reference evidence="9 10" key="1">
    <citation type="journal article" date="2011" name="J. Bacteriol.">
        <title>Complete genome sequence of seawater bacterium Glaciecola nitratireducens FR1064T.</title>
        <authorList>
            <person name="Bian F."/>
            <person name="Qin Q.L."/>
            <person name="Xie B.B."/>
            <person name="Shu Y.L."/>
            <person name="Zhang X.Y."/>
            <person name="Yu Y."/>
            <person name="Chen B."/>
            <person name="Chen X.L."/>
            <person name="Zhou B.C."/>
            <person name="Zhang Y.Z."/>
        </authorList>
    </citation>
    <scope>NUCLEOTIDE SEQUENCE [LARGE SCALE GENOMIC DNA]</scope>
    <source>
        <strain evidence="10">JCM 12485 / KCTC 12276 / FR1064</strain>
    </source>
</reference>
<dbReference type="EMBL" id="CP003060">
    <property type="protein sequence ID" value="AEP29444.1"/>
    <property type="molecule type" value="Genomic_DNA"/>
</dbReference>
<evidence type="ECO:0000256" key="6">
    <source>
        <dbReference type="ARBA" id="ARBA00023136"/>
    </source>
</evidence>
<dbReference type="InterPro" id="IPR005891">
    <property type="entry name" value="DevC"/>
</dbReference>
<dbReference type="PANTHER" id="PTHR43738:SF1">
    <property type="entry name" value="HEMIN TRANSPORT SYSTEM PERMEASE PROTEIN HRTB-RELATED"/>
    <property type="match status" value="1"/>
</dbReference>
<dbReference type="HOGENOM" id="CLU_000604_8_9_6"/>
<evidence type="ECO:0000256" key="4">
    <source>
        <dbReference type="ARBA" id="ARBA00022692"/>
    </source>
</evidence>
<dbReference type="AlphaFoldDB" id="G4QGB9"/>
<sequence length="369" mass="40134">MLAAIFGVAFANVLVFVQLGIIGAFNTSIKMTYKPFIADIIISSSNANTFSDGSSISRRYMYQSLSNPDIEAAAAVYVGLLSWNMPNGKAASMQVYGVPPESMAFIESSLRESMARITLQNTLLIDSKTRGLDKQTLSTLLDSNKSIEMNNIALTLAGTVVIGSGFGADGTLFVSDQTFLRLFPKQEGGTPSHILLKTKSNNNSADKLTSIVTNLRVSLGNDDIQVHSIEERINDDVTYQMTKRPVGVIFGFGVFIGVLVGVVIVYQVLSTDVADHLKEYATFKSMGYENRFFYSVITEQAVLLGCIGFIPGSLLAMLIYALMTMATGLPVSMEWSRMFIVLFGTIIACMISGFIATRRLKSADPAELF</sequence>
<organism evidence="9 10">
    <name type="scientific">Glaciecola nitratireducens (strain JCM 12485 / KCTC 12276 / FR1064)</name>
    <dbReference type="NCBI Taxonomy" id="1085623"/>
    <lineage>
        <taxon>Bacteria</taxon>
        <taxon>Pseudomonadati</taxon>
        <taxon>Pseudomonadota</taxon>
        <taxon>Gammaproteobacteria</taxon>
        <taxon>Alteromonadales</taxon>
        <taxon>Alteromonadaceae</taxon>
        <taxon>Brumicola</taxon>
    </lineage>
</organism>
<proteinExistence type="predicted"/>
<keyword evidence="10" id="KW-1185">Reference proteome</keyword>
<dbReference type="InterPro" id="IPR003838">
    <property type="entry name" value="ABC3_permease_C"/>
</dbReference>
<dbReference type="PIRSF" id="PIRSF031773">
    <property type="entry name" value="DevC"/>
    <property type="match status" value="1"/>
</dbReference>
<dbReference type="OrthoDB" id="180999at2"/>
<evidence type="ECO:0000313" key="10">
    <source>
        <dbReference type="Proteomes" id="UP000009282"/>
    </source>
</evidence>
<feature type="transmembrane region" description="Helical" evidence="7">
    <location>
        <begin position="335"/>
        <end position="356"/>
    </location>
</feature>
<dbReference type="GO" id="GO:0005886">
    <property type="term" value="C:plasma membrane"/>
    <property type="evidence" value="ECO:0007669"/>
    <property type="project" value="UniProtKB-SubCell"/>
</dbReference>
<dbReference type="PANTHER" id="PTHR43738">
    <property type="entry name" value="ABC TRANSPORTER, MEMBRANE PROTEIN"/>
    <property type="match status" value="1"/>
</dbReference>
<evidence type="ECO:0000256" key="7">
    <source>
        <dbReference type="SAM" id="Phobius"/>
    </source>
</evidence>
<dbReference type="Pfam" id="PF02687">
    <property type="entry name" value="FtsX"/>
    <property type="match status" value="1"/>
</dbReference>
<gene>
    <name evidence="9" type="ordered locus">GNIT_1320</name>
</gene>
<evidence type="ECO:0000313" key="9">
    <source>
        <dbReference type="EMBL" id="AEP29444.1"/>
    </source>
</evidence>
<name>G4QGB9_GLANF</name>
<protein>
    <submittedName>
        <fullName evidence="9">ABC transporter, membrane spanning subunit, devC-like protein</fullName>
    </submittedName>
</protein>
<feature type="domain" description="ABC3 transporter permease C-terminal" evidence="8">
    <location>
        <begin position="252"/>
        <end position="364"/>
    </location>
</feature>
<keyword evidence="3" id="KW-1003">Cell membrane</keyword>
<dbReference type="KEGG" id="gni:GNIT_1320"/>
<evidence type="ECO:0000256" key="1">
    <source>
        <dbReference type="ARBA" id="ARBA00004651"/>
    </source>
</evidence>
<evidence type="ECO:0000256" key="2">
    <source>
        <dbReference type="ARBA" id="ARBA00022448"/>
    </source>
</evidence>
<feature type="transmembrane region" description="Helical" evidence="7">
    <location>
        <begin position="6"/>
        <end position="25"/>
    </location>
</feature>
<keyword evidence="6 7" id="KW-0472">Membrane</keyword>
<dbReference type="eggNOG" id="COG0577">
    <property type="taxonomic scope" value="Bacteria"/>
</dbReference>
<keyword evidence="2" id="KW-0813">Transport</keyword>
<accession>G4QGB9</accession>
<dbReference type="STRING" id="1085623.GNIT_1320"/>
<feature type="transmembrane region" description="Helical" evidence="7">
    <location>
        <begin position="301"/>
        <end position="323"/>
    </location>
</feature>
<comment type="subcellular location">
    <subcellularLocation>
        <location evidence="1">Cell membrane</location>
        <topology evidence="1">Multi-pass membrane protein</topology>
    </subcellularLocation>
</comment>
<keyword evidence="4 7" id="KW-0812">Transmembrane</keyword>
<evidence type="ECO:0000259" key="8">
    <source>
        <dbReference type="Pfam" id="PF02687"/>
    </source>
</evidence>
<dbReference type="InterPro" id="IPR051125">
    <property type="entry name" value="ABC-4/HrtB_transporter"/>
</dbReference>
<feature type="transmembrane region" description="Helical" evidence="7">
    <location>
        <begin position="248"/>
        <end position="269"/>
    </location>
</feature>